<evidence type="ECO:0000313" key="2">
    <source>
        <dbReference type="Proteomes" id="UP000494206"/>
    </source>
</evidence>
<dbReference type="OrthoDB" id="5844501at2759"/>
<proteinExistence type="predicted"/>
<evidence type="ECO:0000313" key="1">
    <source>
        <dbReference type="EMBL" id="CAB3407352.1"/>
    </source>
</evidence>
<accession>A0A8S1F693</accession>
<reference evidence="1 2" key="1">
    <citation type="submission" date="2020-04" db="EMBL/GenBank/DDBJ databases">
        <authorList>
            <person name="Laetsch R D."/>
            <person name="Stevens L."/>
            <person name="Kumar S."/>
            <person name="Blaxter L. M."/>
        </authorList>
    </citation>
    <scope>NUCLEOTIDE SEQUENCE [LARGE SCALE GENOMIC DNA]</scope>
</reference>
<name>A0A8S1F693_9PELO</name>
<dbReference type="AlphaFoldDB" id="A0A8S1F693"/>
<dbReference type="EMBL" id="CADEPM010000006">
    <property type="protein sequence ID" value="CAB3407352.1"/>
    <property type="molecule type" value="Genomic_DNA"/>
</dbReference>
<keyword evidence="2" id="KW-1185">Reference proteome</keyword>
<dbReference type="Proteomes" id="UP000494206">
    <property type="component" value="Unassembled WGS sequence"/>
</dbReference>
<gene>
    <name evidence="1" type="ORF">CBOVIS_LOCUS9297</name>
</gene>
<organism evidence="1 2">
    <name type="scientific">Caenorhabditis bovis</name>
    <dbReference type="NCBI Taxonomy" id="2654633"/>
    <lineage>
        <taxon>Eukaryota</taxon>
        <taxon>Metazoa</taxon>
        <taxon>Ecdysozoa</taxon>
        <taxon>Nematoda</taxon>
        <taxon>Chromadorea</taxon>
        <taxon>Rhabditida</taxon>
        <taxon>Rhabditina</taxon>
        <taxon>Rhabditomorpha</taxon>
        <taxon>Rhabditoidea</taxon>
        <taxon>Rhabditidae</taxon>
        <taxon>Peloderinae</taxon>
        <taxon>Caenorhabditis</taxon>
    </lineage>
</organism>
<protein>
    <submittedName>
        <fullName evidence="1">Uncharacterized protein</fullName>
    </submittedName>
</protein>
<sequence>MKVVENKWQRSDCFANLTDEVAAAAPCLAPKTLKTKKALASKANFQKINLRKKTFVRGKVTAEQKRKFRRKLMFKKSGGAR</sequence>
<comment type="caution">
    <text evidence="1">The sequence shown here is derived from an EMBL/GenBank/DDBJ whole genome shotgun (WGS) entry which is preliminary data.</text>
</comment>